<feature type="binding site" evidence="15">
    <location>
        <begin position="93"/>
        <end position="95"/>
    </location>
    <ligand>
        <name>S-adenosyl-L-methionine</name>
        <dbReference type="ChEBI" id="CHEBI:59789"/>
        <label>2</label>
    </ligand>
</feature>
<evidence type="ECO:0000256" key="10">
    <source>
        <dbReference type="ARBA" id="ARBA00023004"/>
    </source>
</evidence>
<evidence type="ECO:0000313" key="18">
    <source>
        <dbReference type="EMBL" id="SOH93837.1"/>
    </source>
</evidence>
<dbReference type="UniPathway" id="UPA00251">
    <property type="reaction ID" value="UER00323"/>
</dbReference>
<dbReference type="SFLD" id="SFLDG01082">
    <property type="entry name" value="B12-binding_domain_containing"/>
    <property type="match status" value="1"/>
</dbReference>
<dbReference type="Gene3D" id="1.10.10.920">
    <property type="match status" value="1"/>
</dbReference>
<evidence type="ECO:0000256" key="15">
    <source>
        <dbReference type="PIRSR" id="PIRSR000167-1"/>
    </source>
</evidence>
<dbReference type="SUPFAM" id="SSF102114">
    <property type="entry name" value="Radical SAM enzymes"/>
    <property type="match status" value="1"/>
</dbReference>
<keyword evidence="19" id="KW-1185">Reference proteome</keyword>
<evidence type="ECO:0000259" key="17">
    <source>
        <dbReference type="PROSITE" id="PS51918"/>
    </source>
</evidence>
<evidence type="ECO:0000256" key="6">
    <source>
        <dbReference type="ARBA" id="ARBA00022490"/>
    </source>
</evidence>
<dbReference type="GO" id="GO:0004109">
    <property type="term" value="F:coproporphyrinogen oxidase activity"/>
    <property type="evidence" value="ECO:0007669"/>
    <property type="project" value="InterPro"/>
</dbReference>
<dbReference type="InterPro" id="IPR007197">
    <property type="entry name" value="rSAM"/>
</dbReference>
<proteinExistence type="inferred from homology"/>
<keyword evidence="5 14" id="KW-0004">4Fe-4S</keyword>
<dbReference type="EC" id="1.3.98.3" evidence="14"/>
<keyword evidence="6 14" id="KW-0963">Cytoplasm</keyword>
<dbReference type="InterPro" id="IPR006638">
    <property type="entry name" value="Elp3/MiaA/NifB-like_rSAM"/>
</dbReference>
<evidence type="ECO:0000256" key="5">
    <source>
        <dbReference type="ARBA" id="ARBA00022485"/>
    </source>
</evidence>
<feature type="binding site" evidence="15">
    <location>
        <position position="198"/>
    </location>
    <ligand>
        <name>S-adenosyl-L-methionine</name>
        <dbReference type="ChEBI" id="CHEBI:59789"/>
        <label>2</label>
    </ligand>
</feature>
<sequence>MLTEISGEKWLFLIPIKESVFVSRHNIPMKQDLLRRYGLFDARVPRYTSYPTAPHFTQDVGPSHFAAWLMDVPEGARISLYVHVPFCRRLCWFCACRTQGTRTDGPIRRYLDVLKAEIQQVAALLPPDVTIGRLHWGGGTPTILPAEMIAELGATLRSNFTIAADAEVSVEIDPTCVDADRIAALHDLGLTRASIGVQDFDPTVQDAIGRQQSFAQTQSVVENLRRVGVKNLNFDLLYGLPFQTEERLEATVQQVLDLAPDRIALYGYAHVPWVAKRQVLIPAEHLPDGPARLTLFDQAAKTLATGGYDQIGIDHFARAGDGLHMARQNQTLRRNFQGYTDDDCAWLIGLGASSVSRMPQGYTQNNPSTSEWQKGVLDGRLTTVRGHKFTAEDVMIAAMIEELLCQFRITPARIAARTHAKLHAIESTMSSLLDRFPQIVERDANGVFIAEDAHVLARIVAAALDQYNTAETRYSRAV</sequence>
<feature type="domain" description="Radical SAM core" evidence="17">
    <location>
        <begin position="72"/>
        <end position="309"/>
    </location>
</feature>
<comment type="subcellular location">
    <subcellularLocation>
        <location evidence="1 14">Cytoplasm</location>
    </subcellularLocation>
</comment>
<dbReference type="InterPro" id="IPR004558">
    <property type="entry name" value="Coprogen_oxidase_HemN"/>
</dbReference>
<evidence type="ECO:0000256" key="13">
    <source>
        <dbReference type="ARBA" id="ARBA00048321"/>
    </source>
</evidence>
<evidence type="ECO:0000256" key="16">
    <source>
        <dbReference type="PIRSR" id="PIRSR000167-2"/>
    </source>
</evidence>
<keyword evidence="7 14" id="KW-0949">S-adenosyl-L-methionine</keyword>
<evidence type="ECO:0000256" key="12">
    <source>
        <dbReference type="ARBA" id="ARBA00023244"/>
    </source>
</evidence>
<feature type="binding site" evidence="15">
    <location>
        <begin position="139"/>
        <end position="140"/>
    </location>
    <ligand>
        <name>S-adenosyl-L-methionine</name>
        <dbReference type="ChEBI" id="CHEBI:59789"/>
        <label>2</label>
    </ligand>
</feature>
<evidence type="ECO:0000256" key="2">
    <source>
        <dbReference type="ARBA" id="ARBA00004785"/>
    </source>
</evidence>
<feature type="binding site" evidence="15">
    <location>
        <position position="269"/>
    </location>
    <ligand>
        <name>S-adenosyl-L-methionine</name>
        <dbReference type="ChEBI" id="CHEBI:59789"/>
        <label>2</label>
    </ligand>
</feature>
<comment type="catalytic activity">
    <reaction evidence="13 14">
        <text>coproporphyrinogen III + 2 S-adenosyl-L-methionine = protoporphyrinogen IX + 2 5'-deoxyadenosine + 2 L-methionine + 2 CO2</text>
        <dbReference type="Rhea" id="RHEA:15425"/>
        <dbReference type="ChEBI" id="CHEBI:16526"/>
        <dbReference type="ChEBI" id="CHEBI:17319"/>
        <dbReference type="ChEBI" id="CHEBI:57307"/>
        <dbReference type="ChEBI" id="CHEBI:57309"/>
        <dbReference type="ChEBI" id="CHEBI:57844"/>
        <dbReference type="ChEBI" id="CHEBI:59789"/>
        <dbReference type="EC" id="1.3.98.3"/>
    </reaction>
</comment>
<dbReference type="InterPro" id="IPR058240">
    <property type="entry name" value="rSAM_sf"/>
</dbReference>
<feature type="binding site" evidence="16">
    <location>
        <position position="91"/>
    </location>
    <ligand>
        <name>[4Fe-4S] cluster</name>
        <dbReference type="ChEBI" id="CHEBI:49883"/>
        <note>4Fe-4S-S-AdoMet</note>
    </ligand>
</feature>
<dbReference type="PANTHER" id="PTHR13932:SF6">
    <property type="entry name" value="OXYGEN-INDEPENDENT COPROPORPHYRINOGEN III OXIDASE"/>
    <property type="match status" value="1"/>
</dbReference>
<dbReference type="CDD" id="cd01335">
    <property type="entry name" value="Radical_SAM"/>
    <property type="match status" value="1"/>
</dbReference>
<dbReference type="SFLD" id="SFLDS00029">
    <property type="entry name" value="Radical_SAM"/>
    <property type="match status" value="1"/>
</dbReference>
<accession>A0A2C9CRG1</accession>
<reference evidence="19" key="1">
    <citation type="submission" date="2017-09" db="EMBL/GenBank/DDBJ databases">
        <authorList>
            <person name="Varghese N."/>
            <person name="Submissions S."/>
        </authorList>
    </citation>
    <scope>NUCLEOTIDE SEQUENCE [LARGE SCALE GENOMIC DNA]</scope>
    <source>
        <strain evidence="19">C7</strain>
    </source>
</reference>
<keyword evidence="9 14" id="KW-0560">Oxidoreductase</keyword>
<keyword evidence="12 14" id="KW-0627">Porphyrin biosynthesis</keyword>
<dbReference type="PIRSF" id="PIRSF000167">
    <property type="entry name" value="HemN"/>
    <property type="match status" value="1"/>
</dbReference>
<evidence type="ECO:0000256" key="8">
    <source>
        <dbReference type="ARBA" id="ARBA00022723"/>
    </source>
</evidence>
<organism evidence="18 19">
    <name type="scientific">Pontivivens marinum</name>
    <dbReference type="NCBI Taxonomy" id="1690039"/>
    <lineage>
        <taxon>Bacteria</taxon>
        <taxon>Pseudomonadati</taxon>
        <taxon>Pseudomonadota</taxon>
        <taxon>Alphaproteobacteria</taxon>
        <taxon>Rhodobacterales</taxon>
        <taxon>Paracoccaceae</taxon>
        <taxon>Pontivivens</taxon>
    </lineage>
</organism>
<evidence type="ECO:0000256" key="9">
    <source>
        <dbReference type="ARBA" id="ARBA00023002"/>
    </source>
</evidence>
<evidence type="ECO:0000256" key="14">
    <source>
        <dbReference type="PIRNR" id="PIRNR000167"/>
    </source>
</evidence>
<feature type="binding site" evidence="15">
    <location>
        <position position="210"/>
    </location>
    <ligand>
        <name>S-adenosyl-L-methionine</name>
        <dbReference type="ChEBI" id="CHEBI:59789"/>
        <label>2</label>
    </ligand>
</feature>
<dbReference type="Proteomes" id="UP000220034">
    <property type="component" value="Unassembled WGS sequence"/>
</dbReference>
<dbReference type="AlphaFoldDB" id="A0A2C9CRG1"/>
<dbReference type="GO" id="GO:0051539">
    <property type="term" value="F:4 iron, 4 sulfur cluster binding"/>
    <property type="evidence" value="ECO:0007669"/>
    <property type="project" value="UniProtKB-KW"/>
</dbReference>
<gene>
    <name evidence="18" type="ORF">SAMN06273572_102515</name>
</gene>
<dbReference type="NCBIfam" id="TIGR00538">
    <property type="entry name" value="hemN"/>
    <property type="match status" value="1"/>
</dbReference>
<evidence type="ECO:0000256" key="4">
    <source>
        <dbReference type="ARBA" id="ARBA00011245"/>
    </source>
</evidence>
<dbReference type="GO" id="GO:0046872">
    <property type="term" value="F:metal ion binding"/>
    <property type="evidence" value="ECO:0007669"/>
    <property type="project" value="UniProtKB-KW"/>
</dbReference>
<dbReference type="GO" id="GO:0005737">
    <property type="term" value="C:cytoplasm"/>
    <property type="evidence" value="ECO:0007669"/>
    <property type="project" value="UniProtKB-SubCell"/>
</dbReference>
<feature type="binding site" evidence="16">
    <location>
        <position position="87"/>
    </location>
    <ligand>
        <name>[4Fe-4S] cluster</name>
        <dbReference type="ChEBI" id="CHEBI:49883"/>
        <note>4Fe-4S-S-AdoMet</note>
    </ligand>
</feature>
<dbReference type="PROSITE" id="PS51918">
    <property type="entry name" value="RADICAL_SAM"/>
    <property type="match status" value="1"/>
</dbReference>
<dbReference type="SMART" id="SM00729">
    <property type="entry name" value="Elp3"/>
    <property type="match status" value="1"/>
</dbReference>
<keyword evidence="11 14" id="KW-0411">Iron-sulfur</keyword>
<dbReference type="GO" id="GO:0051989">
    <property type="term" value="F:coproporphyrinogen dehydrogenase activity"/>
    <property type="evidence" value="ECO:0007669"/>
    <property type="project" value="UniProtKB-EC"/>
</dbReference>
<dbReference type="Pfam" id="PF04055">
    <property type="entry name" value="Radical_SAM"/>
    <property type="match status" value="1"/>
</dbReference>
<keyword evidence="10 14" id="KW-0408">Iron</keyword>
<dbReference type="PANTHER" id="PTHR13932">
    <property type="entry name" value="COPROPORPHYRINIGEN III OXIDASE"/>
    <property type="match status" value="1"/>
</dbReference>
<protein>
    <recommendedName>
        <fullName evidence="14">Coproporphyrinogen-III oxidase</fullName>
        <ecNumber evidence="14">1.3.98.3</ecNumber>
    </recommendedName>
</protein>
<dbReference type="GO" id="GO:0006782">
    <property type="term" value="P:protoporphyrinogen IX biosynthetic process"/>
    <property type="evidence" value="ECO:0007669"/>
    <property type="project" value="UniProtKB-UniPathway"/>
</dbReference>
<feature type="binding site" evidence="15">
    <location>
        <position position="138"/>
    </location>
    <ligand>
        <name>S-adenosyl-L-methionine</name>
        <dbReference type="ChEBI" id="CHEBI:59789"/>
        <label>1</label>
    </ligand>
</feature>
<feature type="binding site" evidence="15">
    <location>
        <position position="81"/>
    </location>
    <ligand>
        <name>S-adenosyl-L-methionine</name>
        <dbReference type="ChEBI" id="CHEBI:59789"/>
        <label>1</label>
    </ligand>
</feature>
<dbReference type="EMBL" id="OCTN01000002">
    <property type="protein sequence ID" value="SOH93837.1"/>
    <property type="molecule type" value="Genomic_DNA"/>
</dbReference>
<feature type="binding site" evidence="15">
    <location>
        <position position="171"/>
    </location>
    <ligand>
        <name>S-adenosyl-L-methionine</name>
        <dbReference type="ChEBI" id="CHEBI:59789"/>
        <label>1</label>
    </ligand>
</feature>
<dbReference type="Gene3D" id="3.30.750.200">
    <property type="match status" value="1"/>
</dbReference>
<feature type="binding site" evidence="15">
    <location>
        <position position="235"/>
    </location>
    <ligand>
        <name>S-adenosyl-L-methionine</name>
        <dbReference type="ChEBI" id="CHEBI:59789"/>
        <label>2</label>
    </ligand>
</feature>
<comment type="cofactor">
    <cofactor evidence="14 16">
        <name>[4Fe-4S] cluster</name>
        <dbReference type="ChEBI" id="CHEBI:49883"/>
    </cofactor>
    <text evidence="14 16">Binds 1 [4Fe-4S] cluster. The cluster is coordinated with 3 cysteines and an exchangeable S-adenosyl-L-methionine.</text>
</comment>
<keyword evidence="8 14" id="KW-0479">Metal-binding</keyword>
<name>A0A2C9CRG1_9RHOB</name>
<evidence type="ECO:0000256" key="7">
    <source>
        <dbReference type="ARBA" id="ARBA00022691"/>
    </source>
</evidence>
<dbReference type="InterPro" id="IPR034505">
    <property type="entry name" value="Coproporphyrinogen-III_oxidase"/>
</dbReference>
<comment type="subunit">
    <text evidence="4">Monomer.</text>
</comment>
<evidence type="ECO:0000256" key="3">
    <source>
        <dbReference type="ARBA" id="ARBA00005493"/>
    </source>
</evidence>
<feature type="binding site" evidence="16">
    <location>
        <position position="94"/>
    </location>
    <ligand>
        <name>[4Fe-4S] cluster</name>
        <dbReference type="ChEBI" id="CHEBI:49883"/>
        <note>4Fe-4S-S-AdoMet</note>
    </ligand>
</feature>
<comment type="pathway">
    <text evidence="2 14">Porphyrin-containing compound metabolism; protoporphyrin-IX biosynthesis; protoporphyrinogen-IX from coproporphyrinogen-III (AdoMet route): step 1/1.</text>
</comment>
<evidence type="ECO:0000256" key="1">
    <source>
        <dbReference type="ARBA" id="ARBA00004496"/>
    </source>
</evidence>
<evidence type="ECO:0000313" key="19">
    <source>
        <dbReference type="Proteomes" id="UP000220034"/>
    </source>
</evidence>
<comment type="similarity">
    <text evidence="3 14">Belongs to the anaerobic coproporphyrinogen-III oxidase family.</text>
</comment>
<evidence type="ECO:0000256" key="11">
    <source>
        <dbReference type="ARBA" id="ARBA00023014"/>
    </source>
</evidence>
<dbReference type="SFLD" id="SFLDG01065">
    <property type="entry name" value="anaerobic_coproporphyrinogen-I"/>
    <property type="match status" value="1"/>
</dbReference>